<proteinExistence type="inferred from homology"/>
<comment type="caution">
    <text evidence="9">The sequence shown here is derived from an EMBL/GenBank/DDBJ whole genome shotgun (WGS) entry which is preliminary data.</text>
</comment>
<dbReference type="PROSITE" id="PS00523">
    <property type="entry name" value="SULFATASE_1"/>
    <property type="match status" value="1"/>
</dbReference>
<dbReference type="InterPro" id="IPR000917">
    <property type="entry name" value="Sulfatase_N"/>
</dbReference>
<name>A0ABU1AEF1_9BACT</name>
<gene>
    <name evidence="9" type="ORF">QEH59_01185</name>
</gene>
<evidence type="ECO:0000313" key="10">
    <source>
        <dbReference type="Proteomes" id="UP001243717"/>
    </source>
</evidence>
<keyword evidence="3" id="KW-0479">Metal-binding</keyword>
<evidence type="ECO:0000256" key="5">
    <source>
        <dbReference type="ARBA" id="ARBA00022801"/>
    </source>
</evidence>
<dbReference type="Pfam" id="PF00884">
    <property type="entry name" value="Sulfatase"/>
    <property type="match status" value="1"/>
</dbReference>
<dbReference type="RefSeq" id="WP_308983528.1">
    <property type="nucleotide sequence ID" value="NZ_JARXIC010000002.1"/>
</dbReference>
<dbReference type="Gene3D" id="3.40.720.10">
    <property type="entry name" value="Alkaline Phosphatase, subunit A"/>
    <property type="match status" value="1"/>
</dbReference>
<evidence type="ECO:0000256" key="6">
    <source>
        <dbReference type="ARBA" id="ARBA00022837"/>
    </source>
</evidence>
<keyword evidence="6" id="KW-0106">Calcium</keyword>
<comment type="similarity">
    <text evidence="2">Belongs to the sulfatase family.</text>
</comment>
<dbReference type="Proteomes" id="UP001243717">
    <property type="component" value="Unassembled WGS sequence"/>
</dbReference>
<feature type="signal peptide" evidence="7">
    <location>
        <begin position="1"/>
        <end position="20"/>
    </location>
</feature>
<feature type="chain" id="PRO_5046824669" evidence="7">
    <location>
        <begin position="21"/>
        <end position="521"/>
    </location>
</feature>
<evidence type="ECO:0000256" key="7">
    <source>
        <dbReference type="SAM" id="SignalP"/>
    </source>
</evidence>
<evidence type="ECO:0000256" key="4">
    <source>
        <dbReference type="ARBA" id="ARBA00022729"/>
    </source>
</evidence>
<feature type="domain" description="Sulfatase N-terminal" evidence="8">
    <location>
        <begin position="30"/>
        <end position="403"/>
    </location>
</feature>
<dbReference type="PANTHER" id="PTHR45953:SF1">
    <property type="entry name" value="IDURONATE 2-SULFATASE"/>
    <property type="match status" value="1"/>
</dbReference>
<sequence>MRFKVYLWLLVALFCSGAFVASLRANTTKPNVLFIIVDDLMPRLGTYGDPQAVTPNMDKLGSAGTVFERAYAQQALCSPSRVSFLTGLRPDAHYEVRTSQRMRTLNPDVVTLPEFFAQNGYRTKGMGKVFDGRTVVNNDEPSWTEPYYSSWKPAFPDPYGSPAGHHYQEPKLKEQYANKWEALSPWWMEAKRLLSEGMRPAVESVDLPDIAYFDGLMGEEAVQYIKRQSSSSQDKPFFLSVGFIKPHLPFVAPKKYWDLYDRNSFELASQTSYPIGAPEVAYNSYHEIEDYNTSSGEFGNFSAEVQRELIHGYMACVSYVDAQVGKLMTALTNAELAKNTIIVLVGDHGFHLGDKGEWGKHTNYEEATRVPLIVYAPGMPRDVRYDGVVELVDIFPTLNELAGLPSIPELAGESFVPALKGNHMPQKSNVAISQYIRKGAMGYAIRDERYRYVEWREAGTDRKSVDEVTGNIVARELYDYGEATDSSGEGRNLIDLVEYAPVVDVLQAKMNDELEYLVAPK</sequence>
<protein>
    <submittedName>
        <fullName evidence="9">Sulfatase</fullName>
    </submittedName>
</protein>
<reference evidence="9 10" key="1">
    <citation type="submission" date="2023-04" db="EMBL/GenBank/DDBJ databases">
        <title>A novel bacteria isolated from coastal sediment.</title>
        <authorList>
            <person name="Liu X.-J."/>
            <person name="Du Z.-J."/>
        </authorList>
    </citation>
    <scope>NUCLEOTIDE SEQUENCE [LARGE SCALE GENOMIC DNA]</scope>
    <source>
        <strain evidence="9 10">SDUM461004</strain>
    </source>
</reference>
<organism evidence="9 10">
    <name type="scientific">Thalassobacterium sedimentorum</name>
    <dbReference type="NCBI Taxonomy" id="3041258"/>
    <lineage>
        <taxon>Bacteria</taxon>
        <taxon>Pseudomonadati</taxon>
        <taxon>Verrucomicrobiota</taxon>
        <taxon>Opitutia</taxon>
        <taxon>Puniceicoccales</taxon>
        <taxon>Coraliomargaritaceae</taxon>
        <taxon>Thalassobacterium</taxon>
    </lineage>
</organism>
<keyword evidence="5" id="KW-0378">Hydrolase</keyword>
<evidence type="ECO:0000256" key="3">
    <source>
        <dbReference type="ARBA" id="ARBA00022723"/>
    </source>
</evidence>
<dbReference type="SUPFAM" id="SSF53649">
    <property type="entry name" value="Alkaline phosphatase-like"/>
    <property type="match status" value="1"/>
</dbReference>
<keyword evidence="10" id="KW-1185">Reference proteome</keyword>
<accession>A0ABU1AEF1</accession>
<dbReference type="PANTHER" id="PTHR45953">
    <property type="entry name" value="IDURONATE 2-SULFATASE"/>
    <property type="match status" value="1"/>
</dbReference>
<evidence type="ECO:0000313" key="9">
    <source>
        <dbReference type="EMBL" id="MDQ8193019.1"/>
    </source>
</evidence>
<comment type="cofactor">
    <cofactor evidence="1">
        <name>Ca(2+)</name>
        <dbReference type="ChEBI" id="CHEBI:29108"/>
    </cofactor>
</comment>
<keyword evidence="4 7" id="KW-0732">Signal</keyword>
<dbReference type="InterPro" id="IPR035874">
    <property type="entry name" value="IDS"/>
</dbReference>
<dbReference type="CDD" id="cd16030">
    <property type="entry name" value="iduronate-2-sulfatase"/>
    <property type="match status" value="1"/>
</dbReference>
<dbReference type="EMBL" id="JARXIC010000002">
    <property type="protein sequence ID" value="MDQ8193019.1"/>
    <property type="molecule type" value="Genomic_DNA"/>
</dbReference>
<evidence type="ECO:0000256" key="1">
    <source>
        <dbReference type="ARBA" id="ARBA00001913"/>
    </source>
</evidence>
<dbReference type="InterPro" id="IPR024607">
    <property type="entry name" value="Sulfatase_CS"/>
</dbReference>
<evidence type="ECO:0000259" key="8">
    <source>
        <dbReference type="Pfam" id="PF00884"/>
    </source>
</evidence>
<dbReference type="InterPro" id="IPR017850">
    <property type="entry name" value="Alkaline_phosphatase_core_sf"/>
</dbReference>
<evidence type="ECO:0000256" key="2">
    <source>
        <dbReference type="ARBA" id="ARBA00008779"/>
    </source>
</evidence>